<name>A0A1V9X9W7_9ACAR</name>
<dbReference type="Gene3D" id="2.60.40.10">
    <property type="entry name" value="Immunoglobulins"/>
    <property type="match status" value="1"/>
</dbReference>
<dbReference type="AlphaFoldDB" id="A0A1V9X9W7"/>
<dbReference type="PROSITE" id="PS50835">
    <property type="entry name" value="IG_LIKE"/>
    <property type="match status" value="1"/>
</dbReference>
<dbReference type="Proteomes" id="UP000192247">
    <property type="component" value="Unassembled WGS sequence"/>
</dbReference>
<organism evidence="2 3">
    <name type="scientific">Tropilaelaps mercedesae</name>
    <dbReference type="NCBI Taxonomy" id="418985"/>
    <lineage>
        <taxon>Eukaryota</taxon>
        <taxon>Metazoa</taxon>
        <taxon>Ecdysozoa</taxon>
        <taxon>Arthropoda</taxon>
        <taxon>Chelicerata</taxon>
        <taxon>Arachnida</taxon>
        <taxon>Acari</taxon>
        <taxon>Parasitiformes</taxon>
        <taxon>Mesostigmata</taxon>
        <taxon>Gamasina</taxon>
        <taxon>Dermanyssoidea</taxon>
        <taxon>Laelapidae</taxon>
        <taxon>Tropilaelaps</taxon>
    </lineage>
</organism>
<dbReference type="EMBL" id="MNPL01017816">
    <property type="protein sequence ID" value="OQR70345.1"/>
    <property type="molecule type" value="Genomic_DNA"/>
</dbReference>
<comment type="caution">
    <text evidence="2">The sequence shown here is derived from an EMBL/GenBank/DDBJ whole genome shotgun (WGS) entry which is preliminary data.</text>
</comment>
<sequence>MLGPQLVSDFPTTSVKFSNATGYVLDCASRGQPPPRVRWYQLTSSGFEQEVSSVERLRSVAANGSLLFPPFQAVQFRPDVHNIAYRCRVSNVFGSVASPVVHVTASKYNRP</sequence>
<dbReference type="InterPro" id="IPR013783">
    <property type="entry name" value="Ig-like_fold"/>
</dbReference>
<accession>A0A1V9X9W7</accession>
<evidence type="ECO:0000313" key="2">
    <source>
        <dbReference type="EMBL" id="OQR70345.1"/>
    </source>
</evidence>
<dbReference type="STRING" id="418985.A0A1V9X9W7"/>
<dbReference type="InterPro" id="IPR007110">
    <property type="entry name" value="Ig-like_dom"/>
</dbReference>
<dbReference type="SUPFAM" id="SSF48726">
    <property type="entry name" value="Immunoglobulin"/>
    <property type="match status" value="1"/>
</dbReference>
<evidence type="ECO:0000259" key="1">
    <source>
        <dbReference type="PROSITE" id="PS50835"/>
    </source>
</evidence>
<protein>
    <submittedName>
        <fullName evidence="2">Down syndrome cell adhesion molecule protein Dscam2-like</fullName>
    </submittedName>
</protein>
<keyword evidence="3" id="KW-1185">Reference proteome</keyword>
<dbReference type="InParanoid" id="A0A1V9X9W7"/>
<dbReference type="InterPro" id="IPR036179">
    <property type="entry name" value="Ig-like_dom_sf"/>
</dbReference>
<evidence type="ECO:0000313" key="3">
    <source>
        <dbReference type="Proteomes" id="UP000192247"/>
    </source>
</evidence>
<gene>
    <name evidence="2" type="ORF">BIW11_04182</name>
</gene>
<proteinExistence type="predicted"/>
<dbReference type="OrthoDB" id="5969272at2759"/>
<reference evidence="2 3" key="1">
    <citation type="journal article" date="2017" name="Gigascience">
        <title>Draft genome of the honey bee ectoparasitic mite, Tropilaelaps mercedesae, is shaped by the parasitic life history.</title>
        <authorList>
            <person name="Dong X."/>
            <person name="Armstrong S.D."/>
            <person name="Xia D."/>
            <person name="Makepeace B.L."/>
            <person name="Darby A.C."/>
            <person name="Kadowaki T."/>
        </authorList>
    </citation>
    <scope>NUCLEOTIDE SEQUENCE [LARGE SCALE GENOMIC DNA]</scope>
    <source>
        <strain evidence="2">Wuxi-XJTLU</strain>
    </source>
</reference>
<feature type="domain" description="Ig-like" evidence="1">
    <location>
        <begin position="4"/>
        <end position="106"/>
    </location>
</feature>